<evidence type="ECO:0000313" key="2">
    <source>
        <dbReference type="Proteomes" id="UP001210231"/>
    </source>
</evidence>
<dbReference type="PANTHER" id="PTHR36183:SF2">
    <property type="entry name" value="BETA-GLUCURONIDASE C-TERMINAL DOMAIN-CONTAINING PROTEIN"/>
    <property type="match status" value="1"/>
</dbReference>
<dbReference type="GO" id="GO:0016787">
    <property type="term" value="F:hydrolase activity"/>
    <property type="evidence" value="ECO:0007669"/>
    <property type="project" value="UniProtKB-KW"/>
</dbReference>
<dbReference type="PROSITE" id="PS51257">
    <property type="entry name" value="PROKAR_LIPOPROTEIN"/>
    <property type="match status" value="1"/>
</dbReference>
<dbReference type="InterPro" id="IPR017853">
    <property type="entry name" value="GH"/>
</dbReference>
<dbReference type="PANTHER" id="PTHR36183">
    <property type="entry name" value="BETA-GLUCURONIDASE"/>
    <property type="match status" value="1"/>
</dbReference>
<dbReference type="EMBL" id="JAQGEF010000046">
    <property type="protein sequence ID" value="MDA3616805.1"/>
    <property type="molecule type" value="Genomic_DNA"/>
</dbReference>
<gene>
    <name evidence="1" type="ORF">O3P16_18495</name>
</gene>
<dbReference type="Proteomes" id="UP001210231">
    <property type="component" value="Unassembled WGS sequence"/>
</dbReference>
<keyword evidence="1" id="KW-0378">Hydrolase</keyword>
<keyword evidence="2" id="KW-1185">Reference proteome</keyword>
<evidence type="ECO:0000313" key="1">
    <source>
        <dbReference type="EMBL" id="MDA3616805.1"/>
    </source>
</evidence>
<comment type="caution">
    <text evidence="1">The sequence shown here is derived from an EMBL/GenBank/DDBJ whole genome shotgun (WGS) entry which is preliminary data.</text>
</comment>
<dbReference type="RefSeq" id="WP_407033135.1">
    <property type="nucleotide sequence ID" value="NZ_JAQGEF010000046.1"/>
</dbReference>
<dbReference type="InterPro" id="IPR052974">
    <property type="entry name" value="GH79_Enzymes"/>
</dbReference>
<organism evidence="1 2">
    <name type="scientific">Polluticaenibacter yanchengensis</name>
    <dbReference type="NCBI Taxonomy" id="3014562"/>
    <lineage>
        <taxon>Bacteria</taxon>
        <taxon>Pseudomonadati</taxon>
        <taxon>Bacteroidota</taxon>
        <taxon>Chitinophagia</taxon>
        <taxon>Chitinophagales</taxon>
        <taxon>Chitinophagaceae</taxon>
        <taxon>Polluticaenibacter</taxon>
    </lineage>
</organism>
<name>A0ABT4URH1_9BACT</name>
<accession>A0ABT4URH1</accession>
<sequence length="521" mass="59015">MMLIKRFYYLIIIAGIAASCHSTDSNKDKTPAENAGKTITTLYLDSLNNKYESINSGFLGLSHQWGQAQLLMGSFNTLFNYQYLNLVKNITSLTQDTLSIHIGAADGERFTRIYNEDIHSLQDFFTEAKKQGVFTNYILGFNADIKSTDSLVQQLYNVYELMYHEAIKSVEINLDADNFTRQKIRDSAYNPNIYVQEFDNISTHIKNQVLGNINFTAAAYNAYSQSAADSANIYRHWHYLNQLKDAAGNSFNTIGTKAYLFSNDSANKVSLLNNPLSKQYTEWLHATLQWTKLHKKQLRLTEFNAINGGKPGISDTYESALWLLETLCQLAYAGVDGVNIHSNNWSKTYGWDVNAAFRFNVPRAAFQKSHTIPPPKDLVFEDSYGLQKVLPVYYGMYVFADATKGKAKLMPVNISNIPEISTWLFETPQNTHQLLLINKSETPQTLNVHLGSYLRNNSVNIKKLQAPALLARDNITYAGRTFDGSTTGDWMGEYKPEKIENIIDKTIEATINPYQVLLIEF</sequence>
<protein>
    <submittedName>
        <fullName evidence="1">Glycosyl hydrolase family 79 C-terminal domain-containing protein</fullName>
    </submittedName>
</protein>
<dbReference type="Gene3D" id="3.20.20.80">
    <property type="entry name" value="Glycosidases"/>
    <property type="match status" value="1"/>
</dbReference>
<reference evidence="1 2" key="1">
    <citation type="submission" date="2022-12" db="EMBL/GenBank/DDBJ databases">
        <title>Chitinophagaceae gen. sp. nov., a new member of the family Chitinophagaceae, isolated from soil in a chemical factory.</title>
        <authorList>
            <person name="Ke Z."/>
        </authorList>
    </citation>
    <scope>NUCLEOTIDE SEQUENCE [LARGE SCALE GENOMIC DNA]</scope>
    <source>
        <strain evidence="1 2">LY-5</strain>
    </source>
</reference>
<proteinExistence type="predicted"/>
<dbReference type="SUPFAM" id="SSF51445">
    <property type="entry name" value="(Trans)glycosidases"/>
    <property type="match status" value="1"/>
</dbReference>